<evidence type="ECO:0000313" key="1">
    <source>
        <dbReference type="EMBL" id="TVS84796.1"/>
    </source>
</evidence>
<sequence>NRSFSYVKHWVEKKIRRNLMRARKAKKGFGWKRWSSEWIYKTLDLYSDYRIRYYIQKALPAQYVINFGKETTRKA</sequence>
<dbReference type="Proteomes" id="UP000217566">
    <property type="component" value="Unassembled WGS sequence"/>
</dbReference>
<dbReference type="EMBL" id="NWVK02000252">
    <property type="protein sequence ID" value="TVS84796.1"/>
    <property type="molecule type" value="Genomic_DNA"/>
</dbReference>
<proteinExistence type="predicted"/>
<reference evidence="1" key="1">
    <citation type="submission" date="2019-07" db="EMBL/GenBank/DDBJ databases">
        <title>Genome assemblies of Wolbachia strains wAlbA and wAlbB in wild caught Aedes albopictus specimens.</title>
        <authorList>
            <person name="Kulkarni A."/>
            <person name="Yu W."/>
            <person name="Xue R.-D."/>
            <person name="Ma Y."/>
            <person name="Xu J."/>
        </authorList>
    </citation>
    <scope>NUCLEOTIDE SEQUENCE</scope>
    <source>
        <strain evidence="1">FL2016</strain>
    </source>
</reference>
<feature type="non-terminal residue" evidence="1">
    <location>
        <position position="1"/>
    </location>
</feature>
<keyword evidence="1" id="KW-0808">Transferase</keyword>
<accession>A0A6H2NSS9</accession>
<name>A0A6H2NSS9_WOLPI</name>
<comment type="caution">
    <text evidence="1">The sequence shown here is derived from an EMBL/GenBank/DDBJ whole genome shotgun (WGS) entry which is preliminary data.</text>
</comment>
<organism evidence="1">
    <name type="scientific">Wolbachia pipientis</name>
    <dbReference type="NCBI Taxonomy" id="955"/>
    <lineage>
        <taxon>Bacteria</taxon>
        <taxon>Pseudomonadati</taxon>
        <taxon>Pseudomonadota</taxon>
        <taxon>Alphaproteobacteria</taxon>
        <taxon>Rickettsiales</taxon>
        <taxon>Anaplasmataceae</taxon>
        <taxon>Wolbachieae</taxon>
        <taxon>Wolbachia</taxon>
    </lineage>
</organism>
<gene>
    <name evidence="1" type="ORF">COM43_004650</name>
</gene>
<dbReference type="AlphaFoldDB" id="A0A6H2NSS9"/>
<protein>
    <submittedName>
        <fullName evidence="1">Group II intron reverse transcriptase/maturase</fullName>
    </submittedName>
</protein>
<keyword evidence="1" id="KW-0548">Nucleotidyltransferase</keyword>
<dbReference type="GO" id="GO:0003964">
    <property type="term" value="F:RNA-directed DNA polymerase activity"/>
    <property type="evidence" value="ECO:0007669"/>
    <property type="project" value="UniProtKB-KW"/>
</dbReference>
<keyword evidence="1" id="KW-0695">RNA-directed DNA polymerase</keyword>